<dbReference type="OMA" id="DYSSNCK"/>
<dbReference type="EMBL" id="CT868411">
    <property type="protein sequence ID" value="CAK81648.1"/>
    <property type="molecule type" value="Genomic_DNA"/>
</dbReference>
<dbReference type="AlphaFoldDB" id="A0DF31"/>
<dbReference type="GeneID" id="5034830"/>
<dbReference type="InterPro" id="IPR006212">
    <property type="entry name" value="Furin_repeat"/>
</dbReference>
<accession>A0DF31</accession>
<dbReference type="InParanoid" id="A0DF31"/>
<gene>
    <name evidence="2" type="ORF">GSPATT00039466001</name>
</gene>
<sequence length="521" mass="59809">MELIFYLTFLPFFFAQTQNTWRTVYSILPGLNETDNWNIVNSNGGPFSDCYGSNILGGYSIFGKSTWISLNLKLPPHYSVRISLTFWKVDSWDGEMFQLIYDNQAYKRNFWTGEGGGLCGNGGKYKDLQVPLSFTLEPHYSESFVVIMTSSLDEDPSNVQIFQFQESWGVNQFLIEILECPEDCFFCYDYSSNCKLWYSIASYWQTNFDSEGWLIDNNENLSSSLCANIQIVGGTNLLRQGQYINKLIENVPKHFKAQVVLKLWALGDWNEQNFIIKIDEQDSQTLIQTYSQISLNCVNYLLVNINNIVINALHSSPQIKLELKTEDHSQNSAFWGVSSFDLYIAKCSLGCEDCNGELETECSNCKKKWGFLNGKCIPALPLEYANFRIQQNQGLKLNIADSFQLYIEELNQFITEVGEKIIIIDKSISTISFQIYLKCQEKIKIEGQVRNNYSNDGQIIFSNDCQNSSNIIIYSVLFIDTVQSEKELVLTISIQKVEIIQVILLNNIETNVLLMQLYYDQ</sequence>
<keyword evidence="1" id="KW-0732">Signal</keyword>
<dbReference type="Proteomes" id="UP000000600">
    <property type="component" value="Unassembled WGS sequence"/>
</dbReference>
<name>A0DF31_PARTE</name>
<feature type="chain" id="PRO_5002624189" evidence="1">
    <location>
        <begin position="18"/>
        <end position="521"/>
    </location>
</feature>
<dbReference type="CDD" id="cd00064">
    <property type="entry name" value="FU"/>
    <property type="match status" value="1"/>
</dbReference>
<reference evidence="2 3" key="1">
    <citation type="journal article" date="2006" name="Nature">
        <title>Global trends of whole-genome duplications revealed by the ciliate Paramecium tetraurelia.</title>
        <authorList>
            <consortium name="Genoscope"/>
            <person name="Aury J.-M."/>
            <person name="Jaillon O."/>
            <person name="Duret L."/>
            <person name="Noel B."/>
            <person name="Jubin C."/>
            <person name="Porcel B.M."/>
            <person name="Segurens B."/>
            <person name="Daubin V."/>
            <person name="Anthouard V."/>
            <person name="Aiach N."/>
            <person name="Arnaiz O."/>
            <person name="Billaut A."/>
            <person name="Beisson J."/>
            <person name="Blanc I."/>
            <person name="Bouhouche K."/>
            <person name="Camara F."/>
            <person name="Duharcourt S."/>
            <person name="Guigo R."/>
            <person name="Gogendeau D."/>
            <person name="Katinka M."/>
            <person name="Keller A.-M."/>
            <person name="Kissmehl R."/>
            <person name="Klotz C."/>
            <person name="Koll F."/>
            <person name="Le Moue A."/>
            <person name="Lepere C."/>
            <person name="Malinsky S."/>
            <person name="Nowacki M."/>
            <person name="Nowak J.K."/>
            <person name="Plattner H."/>
            <person name="Poulain J."/>
            <person name="Ruiz F."/>
            <person name="Serrano V."/>
            <person name="Zagulski M."/>
            <person name="Dessen P."/>
            <person name="Betermier M."/>
            <person name="Weissenbach J."/>
            <person name="Scarpelli C."/>
            <person name="Schachter V."/>
            <person name="Sperling L."/>
            <person name="Meyer E."/>
            <person name="Cohen J."/>
            <person name="Wincker P."/>
        </authorList>
    </citation>
    <scope>NUCLEOTIDE SEQUENCE [LARGE SCALE GENOMIC DNA]</scope>
    <source>
        <strain evidence="2 3">Stock d4-2</strain>
    </source>
</reference>
<evidence type="ECO:0000313" key="3">
    <source>
        <dbReference type="Proteomes" id="UP000000600"/>
    </source>
</evidence>
<dbReference type="InterPro" id="IPR009030">
    <property type="entry name" value="Growth_fac_rcpt_cys_sf"/>
</dbReference>
<dbReference type="RefSeq" id="XP_001449045.1">
    <property type="nucleotide sequence ID" value="XM_001449008.1"/>
</dbReference>
<dbReference type="PANTHER" id="PTHR39767">
    <property type="entry name" value="CALCIUM/CALMODULIN-BINDING MEMBRANE PROTEIN PCM4-RELATED"/>
    <property type="match status" value="1"/>
</dbReference>
<proteinExistence type="predicted"/>
<keyword evidence="3" id="KW-1185">Reference proteome</keyword>
<evidence type="ECO:0000256" key="1">
    <source>
        <dbReference type="SAM" id="SignalP"/>
    </source>
</evidence>
<protein>
    <submittedName>
        <fullName evidence="2">Uncharacterized protein</fullName>
    </submittedName>
</protein>
<evidence type="ECO:0000313" key="2">
    <source>
        <dbReference type="EMBL" id="CAK81648.1"/>
    </source>
</evidence>
<dbReference type="SUPFAM" id="SSF57184">
    <property type="entry name" value="Growth factor receptor domain"/>
    <property type="match status" value="1"/>
</dbReference>
<dbReference type="PANTHER" id="PTHR39767:SF2">
    <property type="entry name" value="CHROMOSOME UNDETERMINED SCAFFOLD_1, WHOLE GENOME SHOTGUN SEQUENCE"/>
    <property type="match status" value="1"/>
</dbReference>
<feature type="signal peptide" evidence="1">
    <location>
        <begin position="1"/>
        <end position="17"/>
    </location>
</feature>
<organism evidence="2 3">
    <name type="scientific">Paramecium tetraurelia</name>
    <dbReference type="NCBI Taxonomy" id="5888"/>
    <lineage>
        <taxon>Eukaryota</taxon>
        <taxon>Sar</taxon>
        <taxon>Alveolata</taxon>
        <taxon>Ciliophora</taxon>
        <taxon>Intramacronucleata</taxon>
        <taxon>Oligohymenophorea</taxon>
        <taxon>Peniculida</taxon>
        <taxon>Parameciidae</taxon>
        <taxon>Paramecium</taxon>
    </lineage>
</organism>
<dbReference type="OrthoDB" id="318635at2759"/>
<dbReference type="HOGENOM" id="CLU_527312_0_0_1"/>
<dbReference type="KEGG" id="ptm:GSPATT00039466001"/>